<sequence length="121" mass="14145">MLSSFMNTLTRNLNHAKTSDDEAEQYTPEQLLSWAQGCMLEGLPDDFNEAYVECLQQQHPDGKREVKITHRFKLNVNSSYETFTPADYLYPTQCIERVLTGKAWKKAKLTFNPREATFFWE</sequence>
<protein>
    <submittedName>
        <fullName evidence="1">Uncharacterized protein</fullName>
    </submittedName>
</protein>
<keyword evidence="2" id="KW-1185">Reference proteome</keyword>
<reference evidence="1 2" key="1">
    <citation type="submission" date="2013-07" db="EMBL/GenBank/DDBJ databases">
        <authorList>
            <person name="Genoscope - CEA"/>
        </authorList>
    </citation>
    <scope>NUCLEOTIDE SEQUENCE [LARGE SCALE GENOMIC DNA]</scope>
    <source>
        <strain evidence="1 2">G6</strain>
    </source>
</reference>
<name>A0A068R563_9GAMM</name>
<dbReference type="AlphaFoldDB" id="A0A068R563"/>
<dbReference type="RefSeq" id="WP_231853014.1">
    <property type="nucleotide sequence ID" value="NZ_FO704551.1"/>
</dbReference>
<dbReference type="HOGENOM" id="CLU_165573_0_0_6"/>
<evidence type="ECO:0000313" key="2">
    <source>
        <dbReference type="Proteomes" id="UP000032735"/>
    </source>
</evidence>
<gene>
    <name evidence="1" type="ORF">XPG1_2681</name>
</gene>
<proteinExistence type="predicted"/>
<dbReference type="Proteomes" id="UP000032735">
    <property type="component" value="Chromosome"/>
</dbReference>
<evidence type="ECO:0000313" key="1">
    <source>
        <dbReference type="EMBL" id="CDG22333.1"/>
    </source>
</evidence>
<dbReference type="EMBL" id="FO704551">
    <property type="protein sequence ID" value="CDG22333.1"/>
    <property type="molecule type" value="Genomic_DNA"/>
</dbReference>
<dbReference type="KEGG" id="xpo:XPG1_2681"/>
<organism evidence="1 2">
    <name type="scientific">Xenorhabdus poinarii G6</name>
    <dbReference type="NCBI Taxonomy" id="1354304"/>
    <lineage>
        <taxon>Bacteria</taxon>
        <taxon>Pseudomonadati</taxon>
        <taxon>Pseudomonadota</taxon>
        <taxon>Gammaproteobacteria</taxon>
        <taxon>Enterobacterales</taxon>
        <taxon>Morganellaceae</taxon>
        <taxon>Xenorhabdus</taxon>
    </lineage>
</organism>
<accession>A0A068R563</accession>